<dbReference type="RefSeq" id="XP_030982070.1">
    <property type="nucleotide sequence ID" value="XM_031125417.1"/>
</dbReference>
<name>A0A6P8B4K2_PYRGI</name>
<dbReference type="KEGG" id="pgri:PgNI_05385"/>
<dbReference type="InterPro" id="IPR002575">
    <property type="entry name" value="Aminoglycoside_PTrfase"/>
</dbReference>
<dbReference type="Proteomes" id="UP000515153">
    <property type="component" value="Chromosome I"/>
</dbReference>
<keyword evidence="2" id="KW-1185">Reference proteome</keyword>
<dbReference type="SUPFAM" id="SSF56112">
    <property type="entry name" value="Protein kinase-like (PK-like)"/>
    <property type="match status" value="1"/>
</dbReference>
<organism evidence="2 3">
    <name type="scientific">Pyricularia grisea</name>
    <name type="common">Crabgrass-specific blast fungus</name>
    <name type="synonym">Magnaporthe grisea</name>
    <dbReference type="NCBI Taxonomy" id="148305"/>
    <lineage>
        <taxon>Eukaryota</taxon>
        <taxon>Fungi</taxon>
        <taxon>Dikarya</taxon>
        <taxon>Ascomycota</taxon>
        <taxon>Pezizomycotina</taxon>
        <taxon>Sordariomycetes</taxon>
        <taxon>Sordariomycetidae</taxon>
        <taxon>Magnaporthales</taxon>
        <taxon>Pyriculariaceae</taxon>
        <taxon>Pyricularia</taxon>
    </lineage>
</organism>
<reference evidence="3" key="3">
    <citation type="submission" date="2025-08" db="UniProtKB">
        <authorList>
            <consortium name="RefSeq"/>
        </authorList>
    </citation>
    <scope>IDENTIFICATION</scope>
    <source>
        <strain evidence="3">NI907</strain>
    </source>
</reference>
<sequence length="335" mass="36607">MPDVTSMVYNDIDDDAARLFSRTSATRAECDSFALETFGGPVYPVAVQGATSYTVVAGQAGDKIVQFREKDALLDMQILELAKRIHGGVVVCASMLGWIGDNAGPQLAVYAMDKIPGDNYVLARSTLAEDRLLHLETIRGLAGFFAQAWREPIPSDQVDVDAMIAEILSSLENLGSSGILTPSLQTLLAKVINHIPTLFSKEFRLALTHSDLNELNILVDSTIGRITGVIDWTNAGTQPFGFALYVLDDFIGYMGPNGRVYYDNSELLRDEFWAAFAANAGKLSETDLERIRIARMAGYFLRYGIAHNSKQKGVAGIESLSVRHRVCYLEAGLEG</sequence>
<evidence type="ECO:0000313" key="2">
    <source>
        <dbReference type="Proteomes" id="UP000515153"/>
    </source>
</evidence>
<evidence type="ECO:0000259" key="1">
    <source>
        <dbReference type="Pfam" id="PF01636"/>
    </source>
</evidence>
<feature type="domain" description="Aminoglycoside phosphotransferase" evidence="1">
    <location>
        <begin position="184"/>
        <end position="242"/>
    </location>
</feature>
<dbReference type="Pfam" id="PF01636">
    <property type="entry name" value="APH"/>
    <property type="match status" value="1"/>
</dbReference>
<accession>A0A6P8B4K2</accession>
<proteinExistence type="predicted"/>
<evidence type="ECO:0000313" key="3">
    <source>
        <dbReference type="RefSeq" id="XP_030982070.1"/>
    </source>
</evidence>
<protein>
    <recommendedName>
        <fullName evidence="1">Aminoglycoside phosphotransferase domain-containing protein</fullName>
    </recommendedName>
</protein>
<dbReference type="GeneID" id="41960326"/>
<dbReference type="Gene3D" id="3.90.1200.10">
    <property type="match status" value="1"/>
</dbReference>
<dbReference type="AlphaFoldDB" id="A0A6P8B4K2"/>
<reference evidence="2 3" key="1">
    <citation type="journal article" date="2019" name="Mol. Biol. Evol.">
        <title>Blast fungal genomes show frequent chromosomal changes, gene gains and losses, and effector gene turnover.</title>
        <authorList>
            <person name="Gomez Luciano L.B."/>
            <person name="Jason Tsai I."/>
            <person name="Chuma I."/>
            <person name="Tosa Y."/>
            <person name="Chen Y.H."/>
            <person name="Li J.Y."/>
            <person name="Li M.Y."/>
            <person name="Jade Lu M.Y."/>
            <person name="Nakayashiki H."/>
            <person name="Li W.H."/>
        </authorList>
    </citation>
    <scope>NUCLEOTIDE SEQUENCE [LARGE SCALE GENOMIC DNA]</scope>
    <source>
        <strain evidence="2 3">NI907</strain>
    </source>
</reference>
<dbReference type="InterPro" id="IPR011009">
    <property type="entry name" value="Kinase-like_dom_sf"/>
</dbReference>
<gene>
    <name evidence="3" type="ORF">PgNI_05385</name>
</gene>
<reference evidence="3" key="2">
    <citation type="submission" date="2019-10" db="EMBL/GenBank/DDBJ databases">
        <authorList>
            <consortium name="NCBI Genome Project"/>
        </authorList>
    </citation>
    <scope>NUCLEOTIDE SEQUENCE</scope>
    <source>
        <strain evidence="3">NI907</strain>
    </source>
</reference>